<evidence type="ECO:0000313" key="2">
    <source>
        <dbReference type="EMBL" id="HIW82458.1"/>
    </source>
</evidence>
<feature type="transmembrane region" description="Helical" evidence="1">
    <location>
        <begin position="304"/>
        <end position="323"/>
    </location>
</feature>
<feature type="transmembrane region" description="Helical" evidence="1">
    <location>
        <begin position="374"/>
        <end position="403"/>
    </location>
</feature>
<evidence type="ECO:0000313" key="3">
    <source>
        <dbReference type="Proteomes" id="UP000824265"/>
    </source>
</evidence>
<reference evidence="2" key="2">
    <citation type="submission" date="2021-04" db="EMBL/GenBank/DDBJ databases">
        <authorList>
            <person name="Gilroy R."/>
        </authorList>
    </citation>
    <scope>NUCLEOTIDE SEQUENCE</scope>
    <source>
        <strain evidence="2">CHK195-6426</strain>
    </source>
</reference>
<feature type="transmembrane region" description="Helical" evidence="1">
    <location>
        <begin position="155"/>
        <end position="172"/>
    </location>
</feature>
<feature type="transmembrane region" description="Helical" evidence="1">
    <location>
        <begin position="343"/>
        <end position="362"/>
    </location>
</feature>
<protein>
    <submittedName>
        <fullName evidence="2">Uncharacterized protein</fullName>
    </submittedName>
</protein>
<comment type="caution">
    <text evidence="2">The sequence shown here is derived from an EMBL/GenBank/DDBJ whole genome shotgun (WGS) entry which is preliminary data.</text>
</comment>
<feature type="transmembrane region" description="Helical" evidence="1">
    <location>
        <begin position="192"/>
        <end position="220"/>
    </location>
</feature>
<feature type="transmembrane region" description="Helical" evidence="1">
    <location>
        <begin position="16"/>
        <end position="35"/>
    </location>
</feature>
<organism evidence="2 3">
    <name type="scientific">Candidatus Acetatifactor stercoripullorum</name>
    <dbReference type="NCBI Taxonomy" id="2838414"/>
    <lineage>
        <taxon>Bacteria</taxon>
        <taxon>Bacillati</taxon>
        <taxon>Bacillota</taxon>
        <taxon>Clostridia</taxon>
        <taxon>Lachnospirales</taxon>
        <taxon>Lachnospiraceae</taxon>
        <taxon>Acetatifactor</taxon>
    </lineage>
</organism>
<dbReference type="EMBL" id="DXGH01000072">
    <property type="protein sequence ID" value="HIW82458.1"/>
    <property type="molecule type" value="Genomic_DNA"/>
</dbReference>
<feature type="transmembrane region" description="Helical" evidence="1">
    <location>
        <begin position="232"/>
        <end position="251"/>
    </location>
</feature>
<dbReference type="AlphaFoldDB" id="A0A9D1R6K2"/>
<keyword evidence="1" id="KW-0472">Membrane</keyword>
<sequence length="494" mass="54643">MKKSGKETKEMKGMKWYILLIAAVASVPLMTDYVLEGSCLEATLSRIRVISQGLGTVFPIRVGTLGNMDYGYSAAAFQADVFYLIPGLLHFLGVGLGEAYKLTLLLFNLLTAAVACRCFEKCTGRREVGVVGGMLYTWCPYRCSEMYLTGDLGEMAAWTFLPLLALGLKLLYTEDREGGAGSALEYGRLWVLLTWSFSLLAVSSTVFLFLAVAVMVLVLAAMGRETIKRRTLVVVGKTVGAVLAVNAWFLVPMLLRMRDVSVVGPMILQDVRSRGMYIAQYFTVFSWGGDGVLLGENGMYKARAMGPGIAVILILLFYLWILFARGREERWRRVVYGSTEGRFAGRMLCVSAALMLFSLNAFPWDIFQDKNMVFSIILALLYSPAKLGIAADMGLIVTACILLGRFAEVMEEKSYKLLLLAVACVSFGTTQFLLGKILTTQNFVRQAEIEAFGNVPFSLVTEESIIWRFCEAVSVAALFVCGIMWIMRRRKSAS</sequence>
<feature type="transmembrane region" description="Helical" evidence="1">
    <location>
        <begin position="415"/>
        <end position="434"/>
    </location>
</feature>
<reference evidence="2" key="1">
    <citation type="journal article" date="2021" name="PeerJ">
        <title>Extensive microbial diversity within the chicken gut microbiome revealed by metagenomics and culture.</title>
        <authorList>
            <person name="Gilroy R."/>
            <person name="Ravi A."/>
            <person name="Getino M."/>
            <person name="Pursley I."/>
            <person name="Horton D.L."/>
            <person name="Alikhan N.F."/>
            <person name="Baker D."/>
            <person name="Gharbi K."/>
            <person name="Hall N."/>
            <person name="Watson M."/>
            <person name="Adriaenssens E.M."/>
            <person name="Foster-Nyarko E."/>
            <person name="Jarju S."/>
            <person name="Secka A."/>
            <person name="Antonio M."/>
            <person name="Oren A."/>
            <person name="Chaudhuri R.R."/>
            <person name="La Ragione R."/>
            <person name="Hildebrand F."/>
            <person name="Pallen M.J."/>
        </authorList>
    </citation>
    <scope>NUCLEOTIDE SEQUENCE</scope>
    <source>
        <strain evidence="2">CHK195-6426</strain>
    </source>
</reference>
<proteinExistence type="predicted"/>
<gene>
    <name evidence="2" type="ORF">H9742_13230</name>
</gene>
<accession>A0A9D1R6K2</accession>
<dbReference type="Proteomes" id="UP000824265">
    <property type="component" value="Unassembled WGS sequence"/>
</dbReference>
<name>A0A9D1R6K2_9FIRM</name>
<feature type="transmembrane region" description="Helical" evidence="1">
    <location>
        <begin position="465"/>
        <end position="487"/>
    </location>
</feature>
<evidence type="ECO:0000256" key="1">
    <source>
        <dbReference type="SAM" id="Phobius"/>
    </source>
</evidence>
<keyword evidence="1" id="KW-1133">Transmembrane helix</keyword>
<keyword evidence="1" id="KW-0812">Transmembrane</keyword>